<dbReference type="Proteomes" id="UP000270296">
    <property type="component" value="Unassembled WGS sequence"/>
</dbReference>
<organism evidence="3">
    <name type="scientific">Soboliphyme baturini</name>
    <dbReference type="NCBI Taxonomy" id="241478"/>
    <lineage>
        <taxon>Eukaryota</taxon>
        <taxon>Metazoa</taxon>
        <taxon>Ecdysozoa</taxon>
        <taxon>Nematoda</taxon>
        <taxon>Enoplea</taxon>
        <taxon>Dorylaimia</taxon>
        <taxon>Dioctophymatida</taxon>
        <taxon>Dioctophymatoidea</taxon>
        <taxon>Soboliphymatidae</taxon>
        <taxon>Soboliphyme</taxon>
    </lineage>
</organism>
<dbReference type="AlphaFoldDB" id="A0A183J241"/>
<protein>
    <submittedName>
        <fullName evidence="1 3">Uncharacterized protein</fullName>
    </submittedName>
</protein>
<evidence type="ECO:0000313" key="2">
    <source>
        <dbReference type="Proteomes" id="UP000270296"/>
    </source>
</evidence>
<proteinExistence type="predicted"/>
<dbReference type="WBParaSite" id="SBAD_0001029101-mRNA-1">
    <property type="protein sequence ID" value="SBAD_0001029101-mRNA-1"/>
    <property type="gene ID" value="SBAD_0001029101"/>
</dbReference>
<accession>A0A183J241</accession>
<evidence type="ECO:0000313" key="1">
    <source>
        <dbReference type="EMBL" id="VDP27474.1"/>
    </source>
</evidence>
<name>A0A183J241_9BILA</name>
<evidence type="ECO:0000313" key="3">
    <source>
        <dbReference type="WBParaSite" id="SBAD_0001029101-mRNA-1"/>
    </source>
</evidence>
<keyword evidence="2" id="KW-1185">Reference proteome</keyword>
<dbReference type="EMBL" id="UZAM01013380">
    <property type="protein sequence ID" value="VDP27474.1"/>
    <property type="molecule type" value="Genomic_DNA"/>
</dbReference>
<reference evidence="1 2" key="2">
    <citation type="submission" date="2018-11" db="EMBL/GenBank/DDBJ databases">
        <authorList>
            <consortium name="Pathogen Informatics"/>
        </authorList>
    </citation>
    <scope>NUCLEOTIDE SEQUENCE [LARGE SCALE GENOMIC DNA]</scope>
</reference>
<gene>
    <name evidence="1" type="ORF">SBAD_LOCUS9939</name>
</gene>
<reference evidence="3" key="1">
    <citation type="submission" date="2016-06" db="UniProtKB">
        <authorList>
            <consortium name="WormBaseParasite"/>
        </authorList>
    </citation>
    <scope>IDENTIFICATION</scope>
</reference>
<sequence>MALKNKTTELESLQPLCCNTDDVYVKAIINLKAKTPVCHGCAASIFLTVQRLPSSGSITAVRGSGVRPSNV</sequence>